<accession>A0ACB5TWK1</accession>
<name>A0ACB5TWK1_AMBMO</name>
<protein>
    <submittedName>
        <fullName evidence="1">Unnamed protein product</fullName>
    </submittedName>
</protein>
<proteinExistence type="predicted"/>
<organism evidence="1 2">
    <name type="scientific">Ambrosiozyma monospora</name>
    <name type="common">Yeast</name>
    <name type="synonym">Endomycopsis monosporus</name>
    <dbReference type="NCBI Taxonomy" id="43982"/>
    <lineage>
        <taxon>Eukaryota</taxon>
        <taxon>Fungi</taxon>
        <taxon>Dikarya</taxon>
        <taxon>Ascomycota</taxon>
        <taxon>Saccharomycotina</taxon>
        <taxon>Pichiomycetes</taxon>
        <taxon>Pichiales</taxon>
        <taxon>Pichiaceae</taxon>
        <taxon>Ambrosiozyma</taxon>
    </lineage>
</organism>
<sequence length="117" mass="13235">MKANLELNSFKDRKFPSGNILYNTIVHRTQYPVKLAFASTIHTSQGRDLRSCLLKPSNSHCSNLWYAAFSRIIKPKNMGMLVDSRKEYEYSSSWSFGEDGSAVKSDTSQAIPKVLLN</sequence>
<gene>
    <name evidence="1" type="ORF">Amon02_000997200</name>
</gene>
<comment type="caution">
    <text evidence="1">The sequence shown here is derived from an EMBL/GenBank/DDBJ whole genome shotgun (WGS) entry which is preliminary data.</text>
</comment>
<reference evidence="1" key="1">
    <citation type="submission" date="2023-04" db="EMBL/GenBank/DDBJ databases">
        <title>Ambrosiozyma monospora NBRC 10751.</title>
        <authorList>
            <person name="Ichikawa N."/>
            <person name="Sato H."/>
            <person name="Tonouchi N."/>
        </authorList>
    </citation>
    <scope>NUCLEOTIDE SEQUENCE</scope>
    <source>
        <strain evidence="1">NBRC 10751</strain>
    </source>
</reference>
<dbReference type="EMBL" id="BSXS01009729">
    <property type="protein sequence ID" value="GME96381.1"/>
    <property type="molecule type" value="Genomic_DNA"/>
</dbReference>
<evidence type="ECO:0000313" key="2">
    <source>
        <dbReference type="Proteomes" id="UP001165064"/>
    </source>
</evidence>
<evidence type="ECO:0000313" key="1">
    <source>
        <dbReference type="EMBL" id="GME96381.1"/>
    </source>
</evidence>
<keyword evidence="2" id="KW-1185">Reference proteome</keyword>
<dbReference type="Proteomes" id="UP001165064">
    <property type="component" value="Unassembled WGS sequence"/>
</dbReference>